<evidence type="ECO:0000313" key="1">
    <source>
        <dbReference type="EMBL" id="OSQ46212.1"/>
    </source>
</evidence>
<dbReference type="Proteomes" id="UP000193396">
    <property type="component" value="Unassembled WGS sequence"/>
</dbReference>
<accession>A0A1Y2L8Z7</accession>
<organism evidence="1 2">
    <name type="scientific">Thalassospira alkalitolerans</name>
    <dbReference type="NCBI Taxonomy" id="1293890"/>
    <lineage>
        <taxon>Bacteria</taxon>
        <taxon>Pseudomonadati</taxon>
        <taxon>Pseudomonadota</taxon>
        <taxon>Alphaproteobacteria</taxon>
        <taxon>Rhodospirillales</taxon>
        <taxon>Thalassospiraceae</taxon>
        <taxon>Thalassospira</taxon>
    </lineage>
</organism>
<evidence type="ECO:0000313" key="2">
    <source>
        <dbReference type="Proteomes" id="UP000193396"/>
    </source>
</evidence>
<name>A0A1Y2L8Z7_9PROT</name>
<keyword evidence="2" id="KW-1185">Reference proteome</keyword>
<dbReference type="STRING" id="1293890.TALK_16525"/>
<comment type="caution">
    <text evidence="1">The sequence shown here is derived from an EMBL/GenBank/DDBJ whole genome shotgun (WGS) entry which is preliminary data.</text>
</comment>
<gene>
    <name evidence="1" type="ORF">TALK_16525</name>
</gene>
<evidence type="ECO:0008006" key="3">
    <source>
        <dbReference type="Google" id="ProtNLM"/>
    </source>
</evidence>
<dbReference type="OrthoDB" id="7861975at2"/>
<sequence>MATHVSCEQNNPVGVIATGRAIGIWQKVAIRLAQWQRRQAERRTIETLLAMEDWLLRDVTGLEKADVIAAKRSQATNWGNHQWRLADYMRNRQR</sequence>
<protein>
    <recommendedName>
        <fullName evidence="3">DUF1127 domain-containing protein</fullName>
    </recommendedName>
</protein>
<dbReference type="EMBL" id="JFKB01000012">
    <property type="protein sequence ID" value="OSQ46212.1"/>
    <property type="molecule type" value="Genomic_DNA"/>
</dbReference>
<dbReference type="RefSeq" id="WP_085620250.1">
    <property type="nucleotide sequence ID" value="NZ_JBLXAE010000008.1"/>
</dbReference>
<reference evidence="1 2" key="1">
    <citation type="submission" date="2014-03" db="EMBL/GenBank/DDBJ databases">
        <title>The draft genome sequence of Thalassospira alkalitolerans JCM 18968.</title>
        <authorList>
            <person name="Lai Q."/>
            <person name="Shao Z."/>
        </authorList>
    </citation>
    <scope>NUCLEOTIDE SEQUENCE [LARGE SCALE GENOMIC DNA]</scope>
    <source>
        <strain evidence="1 2">JCM 18968</strain>
    </source>
</reference>
<proteinExistence type="predicted"/>
<dbReference type="AlphaFoldDB" id="A0A1Y2L8Z7"/>